<dbReference type="EMBL" id="QZCH01000015">
    <property type="protein sequence ID" value="RJG42620.1"/>
    <property type="molecule type" value="Genomic_DNA"/>
</dbReference>
<dbReference type="GO" id="GO:0003700">
    <property type="term" value="F:DNA-binding transcription factor activity"/>
    <property type="evidence" value="ECO:0007669"/>
    <property type="project" value="InterPro"/>
</dbReference>
<dbReference type="RefSeq" id="WP_119911046.1">
    <property type="nucleotide sequence ID" value="NZ_QZCH01000015.1"/>
</dbReference>
<organism evidence="6 7">
    <name type="scientific">Motilimonas pumila</name>
    <dbReference type="NCBI Taxonomy" id="2303987"/>
    <lineage>
        <taxon>Bacteria</taxon>
        <taxon>Pseudomonadati</taxon>
        <taxon>Pseudomonadota</taxon>
        <taxon>Gammaproteobacteria</taxon>
        <taxon>Alteromonadales</taxon>
        <taxon>Alteromonadales genera incertae sedis</taxon>
        <taxon>Motilimonas</taxon>
    </lineage>
</organism>
<name>A0A418YDR2_9GAMM</name>
<keyword evidence="7" id="KW-1185">Reference proteome</keyword>
<protein>
    <submittedName>
        <fullName evidence="6">LysR family transcriptional regulator</fullName>
    </submittedName>
</protein>
<dbReference type="PROSITE" id="PS50931">
    <property type="entry name" value="HTH_LYSR"/>
    <property type="match status" value="1"/>
</dbReference>
<dbReference type="InterPro" id="IPR036388">
    <property type="entry name" value="WH-like_DNA-bd_sf"/>
</dbReference>
<dbReference type="Gene3D" id="1.10.10.10">
    <property type="entry name" value="Winged helix-like DNA-binding domain superfamily/Winged helix DNA-binding domain"/>
    <property type="match status" value="1"/>
</dbReference>
<comment type="similarity">
    <text evidence="1">Belongs to the LysR transcriptional regulatory family.</text>
</comment>
<dbReference type="InterPro" id="IPR050389">
    <property type="entry name" value="LysR-type_TF"/>
</dbReference>
<dbReference type="Gene3D" id="3.40.190.10">
    <property type="entry name" value="Periplasmic binding protein-like II"/>
    <property type="match status" value="2"/>
</dbReference>
<dbReference type="PANTHER" id="PTHR30118">
    <property type="entry name" value="HTH-TYPE TRANSCRIPTIONAL REGULATOR LEUO-RELATED"/>
    <property type="match status" value="1"/>
</dbReference>
<evidence type="ECO:0000259" key="5">
    <source>
        <dbReference type="PROSITE" id="PS50931"/>
    </source>
</evidence>
<evidence type="ECO:0000313" key="6">
    <source>
        <dbReference type="EMBL" id="RJG42620.1"/>
    </source>
</evidence>
<evidence type="ECO:0000256" key="4">
    <source>
        <dbReference type="ARBA" id="ARBA00023163"/>
    </source>
</evidence>
<comment type="caution">
    <text evidence="6">The sequence shown here is derived from an EMBL/GenBank/DDBJ whole genome shotgun (WGS) entry which is preliminary data.</text>
</comment>
<dbReference type="Pfam" id="PF00126">
    <property type="entry name" value="HTH_1"/>
    <property type="match status" value="1"/>
</dbReference>
<dbReference type="InterPro" id="IPR005119">
    <property type="entry name" value="LysR_subst-bd"/>
</dbReference>
<feature type="domain" description="HTH lysR-type" evidence="5">
    <location>
        <begin position="5"/>
        <end position="62"/>
    </location>
</feature>
<accession>A0A418YDR2</accession>
<dbReference type="PRINTS" id="PR00039">
    <property type="entry name" value="HTHLYSR"/>
</dbReference>
<sequence length="305" mass="33865">MEQKLDFNLLEVFMQVYRLRSITLAADTLQSTQPGVSRALKRLSEQLDTQLFVREGRGIVPTQAAIQLASDIEPALNTVLSALDNLKAFDISQARTFKVVVTEPMLLLLQPQLDHSAKLGNCSVQLVQSPPTEQEMLHQLTMQQADLAIDIGQLEHHSFQVKPVHHDTMMMVCAKNHPQVQGSIDQETYYQADHVTLTLRRAGHHAINYLSTEVMQARKVALQCDSLFTGMALAANSQVLSLAPKVTAAQFADTLGLQVLPLPFTTLPVVHNLIWHKRTTRSAAHIWLRELLTGLLAESNQGSLS</sequence>
<dbReference type="SUPFAM" id="SSF53850">
    <property type="entry name" value="Periplasmic binding protein-like II"/>
    <property type="match status" value="1"/>
</dbReference>
<dbReference type="AlphaFoldDB" id="A0A418YDR2"/>
<reference evidence="6 7" key="2">
    <citation type="submission" date="2019-01" db="EMBL/GenBank/DDBJ databases">
        <title>Motilimonas pumilus sp. nov., isolated from the gut of sea cucumber (Apostichopus japonicus).</title>
        <authorList>
            <person name="Wang F.-Q."/>
            <person name="Ren L.-H."/>
            <person name="Lin Y.-W."/>
            <person name="Sun G.-H."/>
            <person name="Du Z.-J."/>
            <person name="Zhao J.-X."/>
            <person name="Liu X.-J."/>
            <person name="Liu L.-J."/>
        </authorList>
    </citation>
    <scope>NUCLEOTIDE SEQUENCE [LARGE SCALE GENOMIC DNA]</scope>
    <source>
        <strain evidence="6 7">PLHSC7-2</strain>
    </source>
</reference>
<reference evidence="6 7" key="1">
    <citation type="submission" date="2018-09" db="EMBL/GenBank/DDBJ databases">
        <authorList>
            <person name="Wang F."/>
        </authorList>
    </citation>
    <scope>NUCLEOTIDE SEQUENCE [LARGE SCALE GENOMIC DNA]</scope>
    <source>
        <strain evidence="6 7">PLHSC7-2</strain>
    </source>
</reference>
<evidence type="ECO:0000256" key="3">
    <source>
        <dbReference type="ARBA" id="ARBA00023125"/>
    </source>
</evidence>
<evidence type="ECO:0000313" key="7">
    <source>
        <dbReference type="Proteomes" id="UP000283255"/>
    </source>
</evidence>
<dbReference type="SUPFAM" id="SSF46785">
    <property type="entry name" value="Winged helix' DNA-binding domain"/>
    <property type="match status" value="1"/>
</dbReference>
<evidence type="ECO:0000256" key="2">
    <source>
        <dbReference type="ARBA" id="ARBA00023015"/>
    </source>
</evidence>
<keyword evidence="4" id="KW-0804">Transcription</keyword>
<dbReference type="InterPro" id="IPR000847">
    <property type="entry name" value="LysR_HTH_N"/>
</dbReference>
<dbReference type="PANTHER" id="PTHR30118:SF6">
    <property type="entry name" value="HTH-TYPE TRANSCRIPTIONAL REGULATOR LEUO"/>
    <property type="match status" value="1"/>
</dbReference>
<dbReference type="InterPro" id="IPR036390">
    <property type="entry name" value="WH_DNA-bd_sf"/>
</dbReference>
<proteinExistence type="inferred from homology"/>
<dbReference type="GO" id="GO:0003677">
    <property type="term" value="F:DNA binding"/>
    <property type="evidence" value="ECO:0007669"/>
    <property type="project" value="UniProtKB-KW"/>
</dbReference>
<evidence type="ECO:0000256" key="1">
    <source>
        <dbReference type="ARBA" id="ARBA00009437"/>
    </source>
</evidence>
<keyword evidence="3" id="KW-0238">DNA-binding</keyword>
<dbReference type="Proteomes" id="UP000283255">
    <property type="component" value="Unassembled WGS sequence"/>
</dbReference>
<keyword evidence="2" id="KW-0805">Transcription regulation</keyword>
<dbReference type="Pfam" id="PF03466">
    <property type="entry name" value="LysR_substrate"/>
    <property type="match status" value="1"/>
</dbReference>
<gene>
    <name evidence="6" type="ORF">D1Z90_12185</name>
</gene>
<dbReference type="OrthoDB" id="8839911at2"/>